<protein>
    <submittedName>
        <fullName evidence="1">Uncharacterized protein</fullName>
    </submittedName>
</protein>
<dbReference type="AlphaFoldDB" id="A0A194AK86"/>
<dbReference type="RefSeq" id="WP_069859366.1">
    <property type="nucleotide sequence ID" value="NZ_BDFE01000017.1"/>
</dbReference>
<evidence type="ECO:0000313" key="2">
    <source>
        <dbReference type="Proteomes" id="UP000095200"/>
    </source>
</evidence>
<sequence length="118" mass="13417">MGRFLQIRVMAYTYDKEDMAKAWPKLHALAFPATPSPSLGMPRKKGVLELVDSLVDQVRFDMIDASVQNVLGPRMEQAKHLKQELEQALADWNPQKANTLSDKLEELLDELEKETPLP</sequence>
<evidence type="ECO:0000313" key="1">
    <source>
        <dbReference type="EMBL" id="GAU09129.1"/>
    </source>
</evidence>
<keyword evidence="2" id="KW-1185">Reference proteome</keyword>
<reference evidence="2" key="1">
    <citation type="submission" date="2016-06" db="EMBL/GenBank/DDBJ databases">
        <title>Draft genome sequence of Desulfoplanes formicivorans strain Pf12B.</title>
        <authorList>
            <person name="Watanabe M."/>
            <person name="Kojima H."/>
            <person name="Fukui M."/>
        </authorList>
    </citation>
    <scope>NUCLEOTIDE SEQUENCE [LARGE SCALE GENOMIC DNA]</scope>
    <source>
        <strain evidence="2">Pf12B</strain>
    </source>
</reference>
<dbReference type="STRING" id="1592317.DPF_1849"/>
<organism evidence="1 2">
    <name type="scientific">Desulfoplanes formicivorans</name>
    <dbReference type="NCBI Taxonomy" id="1592317"/>
    <lineage>
        <taxon>Bacteria</taxon>
        <taxon>Pseudomonadati</taxon>
        <taxon>Thermodesulfobacteriota</taxon>
        <taxon>Desulfovibrionia</taxon>
        <taxon>Desulfovibrionales</taxon>
        <taxon>Desulfoplanaceae</taxon>
        <taxon>Desulfoplanes</taxon>
    </lineage>
</organism>
<dbReference type="OrthoDB" id="5471998at2"/>
<accession>A0A194AK86</accession>
<proteinExistence type="predicted"/>
<dbReference type="EMBL" id="BDFE01000017">
    <property type="protein sequence ID" value="GAU09129.1"/>
    <property type="molecule type" value="Genomic_DNA"/>
</dbReference>
<gene>
    <name evidence="1" type="ORF">DPF_1849</name>
</gene>
<comment type="caution">
    <text evidence="1">The sequence shown here is derived from an EMBL/GenBank/DDBJ whole genome shotgun (WGS) entry which is preliminary data.</text>
</comment>
<dbReference type="Proteomes" id="UP000095200">
    <property type="component" value="Unassembled WGS sequence"/>
</dbReference>
<name>A0A194AK86_9BACT</name>